<dbReference type="InParanoid" id="A0A1J7JPW5"/>
<dbReference type="SUPFAM" id="SSF51905">
    <property type="entry name" value="FAD/NAD(P)-binding domain"/>
    <property type="match status" value="1"/>
</dbReference>
<dbReference type="Proteomes" id="UP000182658">
    <property type="component" value="Unassembled WGS sequence"/>
</dbReference>
<dbReference type="InterPro" id="IPR006076">
    <property type="entry name" value="FAD-dep_OxRdtase"/>
</dbReference>
<dbReference type="STRING" id="1408157.A0A1J7JPW5"/>
<dbReference type="PANTHER" id="PTHR10835">
    <property type="entry name" value="SQUALENE MONOOXYGENASE"/>
    <property type="match status" value="1"/>
</dbReference>
<dbReference type="PANTHER" id="PTHR10835:SF0">
    <property type="entry name" value="SQUALENE MONOOXYGENASE"/>
    <property type="match status" value="1"/>
</dbReference>
<feature type="domain" description="Squalene epoxidase" evidence="15">
    <location>
        <begin position="221"/>
        <end position="494"/>
    </location>
</feature>
<dbReference type="FunCoup" id="A0A1J7JPW5">
    <property type="interactions" value="179"/>
</dbReference>
<evidence type="ECO:0000313" key="16">
    <source>
        <dbReference type="EMBL" id="OIW31976.1"/>
    </source>
</evidence>
<evidence type="ECO:0000256" key="4">
    <source>
        <dbReference type="ARBA" id="ARBA00012312"/>
    </source>
</evidence>
<dbReference type="GO" id="GO:0050660">
    <property type="term" value="F:flavin adenine dinucleotide binding"/>
    <property type="evidence" value="ECO:0007669"/>
    <property type="project" value="UniProtKB-UniRule"/>
</dbReference>
<accession>A0A1J7JPW5</accession>
<evidence type="ECO:0000256" key="10">
    <source>
        <dbReference type="ARBA" id="ARBA00023002"/>
    </source>
</evidence>
<comment type="caution">
    <text evidence="12">Lacks conserved residue(s) required for the propagation of feature annotation.</text>
</comment>
<comment type="function">
    <text evidence="12">Catalyzes the stereospecific oxidation of squalene to (S)-2,3-epoxysqualene, and is considered to be a rate-limiting enzyme in steroid biosynthesis.</text>
</comment>
<dbReference type="InterPro" id="IPR040125">
    <property type="entry name" value="Squalene_monox"/>
</dbReference>
<evidence type="ECO:0000256" key="13">
    <source>
        <dbReference type="SAM" id="MobiDB-lite"/>
    </source>
</evidence>
<evidence type="ECO:0000256" key="7">
    <source>
        <dbReference type="ARBA" id="ARBA00022827"/>
    </source>
</evidence>
<evidence type="ECO:0000256" key="8">
    <source>
        <dbReference type="ARBA" id="ARBA00022848"/>
    </source>
</evidence>
<comment type="similarity">
    <text evidence="3 12">Belongs to the squalene monooxygenase family.</text>
</comment>
<keyword evidence="5 12" id="KW-0285">Flavoprotein</keyword>
<reference evidence="16 17" key="1">
    <citation type="submission" date="2016-10" db="EMBL/GenBank/DDBJ databases">
        <title>Draft genome sequence of Coniochaeta ligniaria NRRL30616, a lignocellulolytic fungus for bioabatement of inhibitors in plant biomass hydrolysates.</title>
        <authorList>
            <consortium name="DOE Joint Genome Institute"/>
            <person name="Jimenez D.J."/>
            <person name="Hector R.E."/>
            <person name="Riley R."/>
            <person name="Sun H."/>
            <person name="Grigoriev I.V."/>
            <person name="Van Elsas J.D."/>
            <person name="Nichols N.N."/>
        </authorList>
    </citation>
    <scope>NUCLEOTIDE SEQUENCE [LARGE SCALE GENOMIC DNA]</scope>
    <source>
        <strain evidence="16 17">NRRL 30616</strain>
    </source>
</reference>
<dbReference type="EC" id="1.14.14.17" evidence="4 12"/>
<dbReference type="EMBL" id="KV875095">
    <property type="protein sequence ID" value="OIW31976.1"/>
    <property type="molecule type" value="Genomic_DNA"/>
</dbReference>
<evidence type="ECO:0000256" key="12">
    <source>
        <dbReference type="RuleBase" id="RU367121"/>
    </source>
</evidence>
<dbReference type="AlphaFoldDB" id="A0A1J7JPW5"/>
<gene>
    <name evidence="16" type="ORF">CONLIGDRAFT_667779</name>
</gene>
<feature type="domain" description="FAD dependent oxidoreductase" evidence="14">
    <location>
        <begin position="22"/>
        <end position="51"/>
    </location>
</feature>
<keyword evidence="17" id="KW-1185">Reference proteome</keyword>
<dbReference type="Pfam" id="PF08491">
    <property type="entry name" value="SE"/>
    <property type="match status" value="1"/>
</dbReference>
<evidence type="ECO:0000256" key="1">
    <source>
        <dbReference type="ARBA" id="ARBA00001974"/>
    </source>
</evidence>
<evidence type="ECO:0000256" key="11">
    <source>
        <dbReference type="ARBA" id="ARBA00023136"/>
    </source>
</evidence>
<evidence type="ECO:0000259" key="15">
    <source>
        <dbReference type="Pfam" id="PF08491"/>
    </source>
</evidence>
<dbReference type="InterPro" id="IPR013698">
    <property type="entry name" value="Squalene_epoxidase"/>
</dbReference>
<dbReference type="UniPathway" id="UPA00767">
    <property type="reaction ID" value="UER00752"/>
</dbReference>
<protein>
    <recommendedName>
        <fullName evidence="4 12">Squalene monooxygenase</fullName>
        <ecNumber evidence="4 12">1.14.14.17</ecNumber>
    </recommendedName>
</protein>
<keyword evidence="7 12" id="KW-0274">FAD</keyword>
<evidence type="ECO:0000256" key="3">
    <source>
        <dbReference type="ARBA" id="ARBA00008802"/>
    </source>
</evidence>
<dbReference type="Gene3D" id="3.50.50.60">
    <property type="entry name" value="FAD/NAD(P)-binding domain"/>
    <property type="match status" value="2"/>
</dbReference>
<keyword evidence="8" id="KW-0492">Microsome</keyword>
<evidence type="ECO:0000259" key="14">
    <source>
        <dbReference type="Pfam" id="PF01266"/>
    </source>
</evidence>
<comment type="catalytic activity">
    <reaction evidence="12">
        <text>squalene + reduced [NADPH--hemoprotein reductase] + O2 = (S)-2,3-epoxysqualene + oxidized [NADPH--hemoprotein reductase] + H2O + H(+)</text>
        <dbReference type="Rhea" id="RHEA:25282"/>
        <dbReference type="Rhea" id="RHEA-COMP:11964"/>
        <dbReference type="Rhea" id="RHEA-COMP:11965"/>
        <dbReference type="ChEBI" id="CHEBI:15377"/>
        <dbReference type="ChEBI" id="CHEBI:15378"/>
        <dbReference type="ChEBI" id="CHEBI:15379"/>
        <dbReference type="ChEBI" id="CHEBI:15440"/>
        <dbReference type="ChEBI" id="CHEBI:15441"/>
        <dbReference type="ChEBI" id="CHEBI:57618"/>
        <dbReference type="ChEBI" id="CHEBI:58210"/>
        <dbReference type="EC" id="1.14.14.17"/>
    </reaction>
</comment>
<dbReference type="GO" id="GO:0005789">
    <property type="term" value="C:endoplasmic reticulum membrane"/>
    <property type="evidence" value="ECO:0007669"/>
    <property type="project" value="UniProtKB-SubCell"/>
</dbReference>
<dbReference type="PRINTS" id="PR00420">
    <property type="entry name" value="RNGMNOXGNASE"/>
</dbReference>
<keyword evidence="9 12" id="KW-1133">Transmembrane helix</keyword>
<keyword evidence="12" id="KW-0256">Endoplasmic reticulum</keyword>
<dbReference type="Pfam" id="PF01266">
    <property type="entry name" value="DAO"/>
    <property type="match status" value="1"/>
</dbReference>
<evidence type="ECO:0000313" key="17">
    <source>
        <dbReference type="Proteomes" id="UP000182658"/>
    </source>
</evidence>
<evidence type="ECO:0000256" key="9">
    <source>
        <dbReference type="ARBA" id="ARBA00022989"/>
    </source>
</evidence>
<keyword evidence="10 12" id="KW-0560">Oxidoreductase</keyword>
<dbReference type="OrthoDB" id="1678617at2759"/>
<feature type="transmembrane region" description="Helical" evidence="12">
    <location>
        <begin position="23"/>
        <end position="40"/>
    </location>
</feature>
<dbReference type="GO" id="GO:0006696">
    <property type="term" value="P:ergosterol biosynthetic process"/>
    <property type="evidence" value="ECO:0007669"/>
    <property type="project" value="TreeGrafter"/>
</dbReference>
<comment type="cofactor">
    <cofactor evidence="1 12">
        <name>FAD</name>
        <dbReference type="ChEBI" id="CHEBI:57692"/>
    </cofactor>
</comment>
<evidence type="ECO:0000256" key="6">
    <source>
        <dbReference type="ARBA" id="ARBA00022692"/>
    </source>
</evidence>
<organism evidence="16 17">
    <name type="scientific">Coniochaeta ligniaria NRRL 30616</name>
    <dbReference type="NCBI Taxonomy" id="1408157"/>
    <lineage>
        <taxon>Eukaryota</taxon>
        <taxon>Fungi</taxon>
        <taxon>Dikarya</taxon>
        <taxon>Ascomycota</taxon>
        <taxon>Pezizomycotina</taxon>
        <taxon>Sordariomycetes</taxon>
        <taxon>Sordariomycetidae</taxon>
        <taxon>Coniochaetales</taxon>
        <taxon>Coniochaetaceae</taxon>
        <taxon>Coniochaeta</taxon>
    </lineage>
</organism>
<dbReference type="InterPro" id="IPR036188">
    <property type="entry name" value="FAD/NAD-bd_sf"/>
</dbReference>
<keyword evidence="6 12" id="KW-0812">Transmembrane</keyword>
<evidence type="ECO:0000256" key="2">
    <source>
        <dbReference type="ARBA" id="ARBA00004154"/>
    </source>
</evidence>
<sequence length="534" mass="58385">MTIDADSAARVAARRQQYHEADVVVVGAGIFGCAVAYALANQGRSVLLLERWMHEPDRIVGELLQPGGVAALEKIGLGHCIEGIDAIPCYGYHVLYHKDDAVLEYPATDPVTGRVKAVVRRNMDAKSYVAAKAQNGSTNGSAKKGAYDNGQKQSKRAEGRAFHHGRFIVKLRQACQAHENITVVETDVQATIHGENSPEILGVESRTTLQNGEKKLDFFFGQLTIIADGYASRFRKQVLGPTKVPVVRSKFYALELIDCPFQPYGFGHVVIGAAPGPVLLYQIGTHETRALIDVPDREPAASPANGGVRGYIEKVVIPTLPLEVQPSFRAALAAMGEKQIPKSMPNSWLPPTKQTQHPGVLLLGDAMNMRHPLTGGGMTVAFNDVVLLSELLAPEKVPDLADSEKVAEAMKVFHWRRKAWTSIINVLAQALYSLFAAQNDRQLVALQKGCFEYFRRGHTDEPLGMMSGMLQEPLTLARHFFTVAFVGIWINAVEVCNGGSLLGLLKAPLALIDAVLILWRACVVFLPVMWKELQ</sequence>
<dbReference type="GO" id="GO:0004506">
    <property type="term" value="F:squalene monooxygenase activity"/>
    <property type="evidence" value="ECO:0007669"/>
    <property type="project" value="UniProtKB-UniRule"/>
</dbReference>
<keyword evidence="11 12" id="KW-0472">Membrane</keyword>
<evidence type="ECO:0000256" key="5">
    <source>
        <dbReference type="ARBA" id="ARBA00022630"/>
    </source>
</evidence>
<name>A0A1J7JPW5_9PEZI</name>
<comment type="subcellular location">
    <subcellularLocation>
        <location evidence="12">Endoplasmic reticulum membrane</location>
        <topology evidence="12">Multi-pass membrane protein</topology>
    </subcellularLocation>
    <subcellularLocation>
        <location evidence="2">Microsome membrane</location>
        <topology evidence="2">Multi-pass membrane protein</topology>
    </subcellularLocation>
</comment>
<feature type="region of interest" description="Disordered" evidence="13">
    <location>
        <begin position="134"/>
        <end position="155"/>
    </location>
</feature>
<proteinExistence type="inferred from homology"/>